<proteinExistence type="predicted"/>
<feature type="region of interest" description="Disordered" evidence="1">
    <location>
        <begin position="223"/>
        <end position="243"/>
    </location>
</feature>
<feature type="compositionally biased region" description="Polar residues" evidence="1">
    <location>
        <begin position="224"/>
        <end position="243"/>
    </location>
</feature>
<evidence type="ECO:0000256" key="1">
    <source>
        <dbReference type="SAM" id="MobiDB-lite"/>
    </source>
</evidence>
<gene>
    <name evidence="2" type="ORF">ILUMI_03262</name>
</gene>
<feature type="compositionally biased region" description="Acidic residues" evidence="1">
    <location>
        <begin position="37"/>
        <end position="67"/>
    </location>
</feature>
<keyword evidence="3" id="KW-1185">Reference proteome</keyword>
<feature type="compositionally biased region" description="Basic and acidic residues" evidence="1">
    <location>
        <begin position="27"/>
        <end position="36"/>
    </location>
</feature>
<accession>A0A8K0GK37</accession>
<feature type="region of interest" description="Disordered" evidence="1">
    <location>
        <begin position="27"/>
        <end position="87"/>
    </location>
</feature>
<protein>
    <submittedName>
        <fullName evidence="2">Uncharacterized protein</fullName>
    </submittedName>
</protein>
<comment type="caution">
    <text evidence="2">The sequence shown here is derived from an EMBL/GenBank/DDBJ whole genome shotgun (WGS) entry which is preliminary data.</text>
</comment>
<dbReference type="EMBL" id="VTPC01001141">
    <property type="protein sequence ID" value="KAF2902924.1"/>
    <property type="molecule type" value="Genomic_DNA"/>
</dbReference>
<dbReference type="AlphaFoldDB" id="A0A8K0GK37"/>
<sequence length="243" mass="27324">MGAASKIRDPKNLTNVEMLMLLDSDDPEFHDLLQKEDSDEESDHVSDDEDENEEISGDSLNESDNEIDGAAKDLPTPSENKSNKQKESFWNNLKATVDTLSMGLLIMSDFNGRVSICAEKGFPVGKFGKKKRNNNEQRIIDSCVDNNLMSDGKEDIYNESDQSSLLEEKAYIKYPESDTLNNPNTENNCNIANDIQPQIKNKKNDNYNYRTSGSLAPKLHDFDNSNSGCKHPNLETNSTKLEF</sequence>
<evidence type="ECO:0000313" key="3">
    <source>
        <dbReference type="Proteomes" id="UP000801492"/>
    </source>
</evidence>
<organism evidence="2 3">
    <name type="scientific">Ignelater luminosus</name>
    <name type="common">Cucubano</name>
    <name type="synonym">Pyrophorus luminosus</name>
    <dbReference type="NCBI Taxonomy" id="2038154"/>
    <lineage>
        <taxon>Eukaryota</taxon>
        <taxon>Metazoa</taxon>
        <taxon>Ecdysozoa</taxon>
        <taxon>Arthropoda</taxon>
        <taxon>Hexapoda</taxon>
        <taxon>Insecta</taxon>
        <taxon>Pterygota</taxon>
        <taxon>Neoptera</taxon>
        <taxon>Endopterygota</taxon>
        <taxon>Coleoptera</taxon>
        <taxon>Polyphaga</taxon>
        <taxon>Elateriformia</taxon>
        <taxon>Elateroidea</taxon>
        <taxon>Elateridae</taxon>
        <taxon>Agrypninae</taxon>
        <taxon>Pyrophorini</taxon>
        <taxon>Ignelater</taxon>
    </lineage>
</organism>
<dbReference type="Proteomes" id="UP000801492">
    <property type="component" value="Unassembled WGS sequence"/>
</dbReference>
<evidence type="ECO:0000313" key="2">
    <source>
        <dbReference type="EMBL" id="KAF2902924.1"/>
    </source>
</evidence>
<name>A0A8K0GK37_IGNLU</name>
<reference evidence="2" key="1">
    <citation type="submission" date="2019-08" db="EMBL/GenBank/DDBJ databases">
        <title>The genome of the North American firefly Photinus pyralis.</title>
        <authorList>
            <consortium name="Photinus pyralis genome working group"/>
            <person name="Fallon T.R."/>
            <person name="Sander Lower S.E."/>
            <person name="Weng J.-K."/>
        </authorList>
    </citation>
    <scope>NUCLEOTIDE SEQUENCE</scope>
    <source>
        <strain evidence="2">TRF0915ILg1</strain>
        <tissue evidence="2">Whole body</tissue>
    </source>
</reference>